<evidence type="ECO:0000256" key="2">
    <source>
        <dbReference type="ARBA" id="ARBA00008773"/>
    </source>
</evidence>
<keyword evidence="10" id="KW-1185">Reference proteome</keyword>
<keyword evidence="8" id="KW-0732">Signal</keyword>
<evidence type="ECO:0000256" key="1">
    <source>
        <dbReference type="ARBA" id="ARBA00000382"/>
    </source>
</evidence>
<dbReference type="InterPro" id="IPR044965">
    <property type="entry name" value="Glyco_hydro_17_plant"/>
</dbReference>
<evidence type="ECO:0000313" key="9">
    <source>
        <dbReference type="EMBL" id="CAH2041838.1"/>
    </source>
</evidence>
<dbReference type="SUPFAM" id="SSF51445">
    <property type="entry name" value="(Trans)glycosidases"/>
    <property type="match status" value="1"/>
</dbReference>
<reference evidence="9 10" key="1">
    <citation type="submission" date="2022-03" db="EMBL/GenBank/DDBJ databases">
        <authorList>
            <person name="Nunn A."/>
            <person name="Chopra R."/>
            <person name="Nunn A."/>
            <person name="Contreras Garrido A."/>
        </authorList>
    </citation>
    <scope>NUCLEOTIDE SEQUENCE [LARGE SCALE GENOMIC DNA]</scope>
</reference>
<dbReference type="Gene3D" id="3.20.20.80">
    <property type="entry name" value="Glycosidases"/>
    <property type="match status" value="2"/>
</dbReference>
<evidence type="ECO:0000256" key="3">
    <source>
        <dbReference type="ARBA" id="ARBA00012780"/>
    </source>
</evidence>
<keyword evidence="5 7" id="KW-0326">Glycosidase</keyword>
<evidence type="ECO:0000313" key="10">
    <source>
        <dbReference type="Proteomes" id="UP000836841"/>
    </source>
</evidence>
<dbReference type="InterPro" id="IPR017853">
    <property type="entry name" value="GH"/>
</dbReference>
<feature type="signal peptide" evidence="8">
    <location>
        <begin position="1"/>
        <end position="26"/>
    </location>
</feature>
<dbReference type="GO" id="GO:0005975">
    <property type="term" value="P:carbohydrate metabolic process"/>
    <property type="evidence" value="ECO:0007669"/>
    <property type="project" value="InterPro"/>
</dbReference>
<dbReference type="AlphaFoldDB" id="A0AAU9RG16"/>
<dbReference type="PROSITE" id="PS00587">
    <property type="entry name" value="GLYCOSYL_HYDROL_F17"/>
    <property type="match status" value="1"/>
</dbReference>
<evidence type="ECO:0000256" key="5">
    <source>
        <dbReference type="ARBA" id="ARBA00023295"/>
    </source>
</evidence>
<feature type="chain" id="PRO_5043885756" description="glucan endo-1,3-beta-D-glucosidase" evidence="8">
    <location>
        <begin position="27"/>
        <end position="292"/>
    </location>
</feature>
<gene>
    <name evidence="9" type="ORF">TAV2_LOCUS4543</name>
</gene>
<dbReference type="Pfam" id="PF00332">
    <property type="entry name" value="Glyco_hydro_17"/>
    <property type="match status" value="2"/>
</dbReference>
<evidence type="ECO:0000256" key="8">
    <source>
        <dbReference type="SAM" id="SignalP"/>
    </source>
</evidence>
<proteinExistence type="inferred from homology"/>
<dbReference type="PANTHER" id="PTHR32227">
    <property type="entry name" value="GLUCAN ENDO-1,3-BETA-GLUCOSIDASE BG1-RELATED-RELATED"/>
    <property type="match status" value="1"/>
</dbReference>
<dbReference type="GO" id="GO:0042973">
    <property type="term" value="F:glucan endo-1,3-beta-D-glucosidase activity"/>
    <property type="evidence" value="ECO:0007669"/>
    <property type="project" value="UniProtKB-EC"/>
</dbReference>
<name>A0AAU9RG16_THLAR</name>
<dbReference type="EMBL" id="CAJVSB020000126">
    <property type="protein sequence ID" value="CAH2041838.1"/>
    <property type="molecule type" value="Genomic_DNA"/>
</dbReference>
<evidence type="ECO:0000256" key="6">
    <source>
        <dbReference type="RuleBase" id="RU004335"/>
    </source>
</evidence>
<evidence type="ECO:0000256" key="7">
    <source>
        <dbReference type="RuleBase" id="RU004336"/>
    </source>
</evidence>
<accession>A0AAU9RG16</accession>
<organism evidence="9 10">
    <name type="scientific">Thlaspi arvense</name>
    <name type="common">Field penny-cress</name>
    <dbReference type="NCBI Taxonomy" id="13288"/>
    <lineage>
        <taxon>Eukaryota</taxon>
        <taxon>Viridiplantae</taxon>
        <taxon>Streptophyta</taxon>
        <taxon>Embryophyta</taxon>
        <taxon>Tracheophyta</taxon>
        <taxon>Spermatophyta</taxon>
        <taxon>Magnoliopsida</taxon>
        <taxon>eudicotyledons</taxon>
        <taxon>Gunneridae</taxon>
        <taxon>Pentapetalae</taxon>
        <taxon>rosids</taxon>
        <taxon>malvids</taxon>
        <taxon>Brassicales</taxon>
        <taxon>Brassicaceae</taxon>
        <taxon>Thlaspideae</taxon>
        <taxon>Thlaspi</taxon>
    </lineage>
</organism>
<comment type="caution">
    <text evidence="9">The sequence shown here is derived from an EMBL/GenBank/DDBJ whole genome shotgun (WGS) entry which is preliminary data.</text>
</comment>
<evidence type="ECO:0000256" key="4">
    <source>
        <dbReference type="ARBA" id="ARBA00022801"/>
    </source>
</evidence>
<comment type="similarity">
    <text evidence="2 6">Belongs to the glycosyl hydrolase 17 family.</text>
</comment>
<sequence length="292" mass="31552">MTSSVWLLLVLSIPLTMHSLMELTEAYGICYGMMGNNLPPASDVVAFYKKLNVTSMRLFDPNTAALQALKGSGINVALGVLNADIPQIASSMDGANQWFTTNVAPYINDVSISYITVGNEVIPGQFAAQVLPAMQNLQNILKRKSLQRIKVSTVVATVVLGTSYPPSAGAFSNDAIAFLSVRDGNLGYQNLFDAIVDAFFSAMEKVGISNVDIVVSESGWPSDGNGVFTTPNLAATYNKNFITHISQGGTPKRPNTRIEGYIFALFNENLKPPGVEQNFGLFYPNFTAVYQI</sequence>
<comment type="catalytic activity">
    <reaction evidence="1">
        <text>Hydrolysis of (1-&gt;3)-beta-D-glucosidic linkages in (1-&gt;3)-beta-D-glucans.</text>
        <dbReference type="EC" id="3.2.1.39"/>
    </reaction>
</comment>
<keyword evidence="4 7" id="KW-0378">Hydrolase</keyword>
<protein>
    <recommendedName>
        <fullName evidence="3">glucan endo-1,3-beta-D-glucosidase</fullName>
        <ecNumber evidence="3">3.2.1.39</ecNumber>
    </recommendedName>
</protein>
<dbReference type="EC" id="3.2.1.39" evidence="3"/>
<dbReference type="InterPro" id="IPR000490">
    <property type="entry name" value="Glyco_hydro_17"/>
</dbReference>
<dbReference type="Proteomes" id="UP000836841">
    <property type="component" value="Unassembled WGS sequence"/>
</dbReference>